<keyword evidence="9" id="KW-1185">Reference proteome</keyword>
<sequence>MKVNDTLPFTDHSQFSFPLFHWKNLKKQAKQIVWCPTQDLAVIVFMDNMIALCRDGWSPIWEMSAPDATEVTALVWNPNGEEFAIGFSNGSVRRVDATCAEPKYIVYTPPPTSFSTSSITKGASGRSGSLKITSLAWVHFPRKENNFKDITHGFDPKAMEFTNEIPALNMEPPDEPAPLALFLKQKKPPLPDPPSKASEGKHTLLLVGDNYGRIHLSLNGTYHIGTMSVRADGKAKDKGHIIATGIGPTLSTVQALVQKSTEKREMFTMDSSILLAKRNELCNIAEEQKHVGFLLRYINQCVSLLNKHHTTIRQLAEQSSGEIARLLLERNDQMDPMPQIELLGLISTGNTSEPVHAYFTQYLTEQQVKRWESRSGQSYGNLQKLINEYLEPACSRLLHRLHRLRGYSLWTERYSGLIDISGVETCIDTTQLLLKRLIFYRISIDKVCIEFREFIKWILHMVEKFGERDTEQQQQQNQTDGTSYDPWLVVSYIKKSFATDGLAEYFTVYPGLESSDKRWKQTGFLQLANSLTEMCSNMLDRPSNMISTQTRILKKHSIQFKDQQIQRKSARSFASWVTGEETSSNAIQYYAFARENDRGAIVTIVKKCLEEPYTVSYASGRLENVRIHDIEFLDAQELGMVIESTKASRSFLGTINYPDLSYTTLKTDLLVSGDTTTKTPIARHMELTRVSNVIFGANGRTRRRIMETIGSNKKAYIFLMDD</sequence>
<dbReference type="GO" id="GO:0031145">
    <property type="term" value="P:anaphase-promoting complex-dependent catabolic process"/>
    <property type="evidence" value="ECO:0007669"/>
    <property type="project" value="InterPro"/>
</dbReference>
<dbReference type="SUPFAM" id="SSF50978">
    <property type="entry name" value="WD40 repeat-like"/>
    <property type="match status" value="1"/>
</dbReference>
<dbReference type="InterPro" id="IPR024790">
    <property type="entry name" value="APC4_long_dom"/>
</dbReference>
<comment type="caution">
    <text evidence="8">The sequence shown here is derived from an EMBL/GenBank/DDBJ whole genome shotgun (WGS) entry which is preliminary data.</text>
</comment>
<dbReference type="InterPro" id="IPR036322">
    <property type="entry name" value="WD40_repeat_dom_sf"/>
</dbReference>
<organism evidence="8 9">
    <name type="scientific">Circinella minor</name>
    <dbReference type="NCBI Taxonomy" id="1195481"/>
    <lineage>
        <taxon>Eukaryota</taxon>
        <taxon>Fungi</taxon>
        <taxon>Fungi incertae sedis</taxon>
        <taxon>Mucoromycota</taxon>
        <taxon>Mucoromycotina</taxon>
        <taxon>Mucoromycetes</taxon>
        <taxon>Mucorales</taxon>
        <taxon>Lichtheimiaceae</taxon>
        <taxon>Circinella</taxon>
    </lineage>
</organism>
<dbReference type="PANTHER" id="PTHR13260:SF0">
    <property type="entry name" value="ANAPHASE-PROMOTING COMPLEX SUBUNIT 4"/>
    <property type="match status" value="1"/>
</dbReference>
<keyword evidence="2" id="KW-0132">Cell division</keyword>
<evidence type="ECO:0000313" key="8">
    <source>
        <dbReference type="EMBL" id="KAG2227649.1"/>
    </source>
</evidence>
<keyword evidence="5" id="KW-0131">Cell cycle</keyword>
<reference evidence="8 9" key="1">
    <citation type="submission" date="2020-12" db="EMBL/GenBank/DDBJ databases">
        <title>Metabolic potential, ecology and presence of endohyphal bacteria is reflected in genomic diversity of Mucoromycotina.</title>
        <authorList>
            <person name="Muszewska A."/>
            <person name="Okrasinska A."/>
            <person name="Steczkiewicz K."/>
            <person name="Drgas O."/>
            <person name="Orlowska M."/>
            <person name="Perlinska-Lenart U."/>
            <person name="Aleksandrzak-Piekarczyk T."/>
            <person name="Szatraj K."/>
            <person name="Zielenkiewicz U."/>
            <person name="Pilsyk S."/>
            <person name="Malc E."/>
            <person name="Mieczkowski P."/>
            <person name="Kruszewska J.S."/>
            <person name="Biernat P."/>
            <person name="Pawlowska J."/>
        </authorList>
    </citation>
    <scope>NUCLEOTIDE SEQUENCE [LARGE SCALE GENOMIC DNA]</scope>
    <source>
        <strain evidence="8 9">CBS 142.35</strain>
    </source>
</reference>
<dbReference type="InterPro" id="IPR024789">
    <property type="entry name" value="APC4"/>
</dbReference>
<dbReference type="GO" id="GO:0005680">
    <property type="term" value="C:anaphase-promoting complex"/>
    <property type="evidence" value="ECO:0007669"/>
    <property type="project" value="InterPro"/>
</dbReference>
<evidence type="ECO:0000256" key="4">
    <source>
        <dbReference type="ARBA" id="ARBA00022786"/>
    </source>
</evidence>
<dbReference type="Pfam" id="PF12896">
    <property type="entry name" value="ANAPC4"/>
    <property type="match status" value="1"/>
</dbReference>
<evidence type="ECO:0000256" key="3">
    <source>
        <dbReference type="ARBA" id="ARBA00022776"/>
    </source>
</evidence>
<protein>
    <recommendedName>
        <fullName evidence="1">Anaphase-promoting complex subunit 4</fullName>
    </recommendedName>
</protein>
<dbReference type="GO" id="GO:0034399">
    <property type="term" value="C:nuclear periphery"/>
    <property type="evidence" value="ECO:0007669"/>
    <property type="project" value="TreeGrafter"/>
</dbReference>
<evidence type="ECO:0000259" key="7">
    <source>
        <dbReference type="Pfam" id="PF12896"/>
    </source>
</evidence>
<evidence type="ECO:0000256" key="2">
    <source>
        <dbReference type="ARBA" id="ARBA00022618"/>
    </source>
</evidence>
<keyword evidence="3" id="KW-0498">Mitosis</keyword>
<feature type="domain" description="Anaphase-promoting complex subunit 4 long" evidence="7">
    <location>
        <begin position="266"/>
        <end position="465"/>
    </location>
</feature>
<evidence type="ECO:0000313" key="9">
    <source>
        <dbReference type="Proteomes" id="UP000646827"/>
    </source>
</evidence>
<proteinExistence type="predicted"/>
<evidence type="ECO:0000256" key="1">
    <source>
        <dbReference type="ARBA" id="ARBA00016067"/>
    </source>
</evidence>
<name>A0A8H7VUK6_9FUNG</name>
<dbReference type="Proteomes" id="UP000646827">
    <property type="component" value="Unassembled WGS sequence"/>
</dbReference>
<evidence type="ECO:0000256" key="5">
    <source>
        <dbReference type="ARBA" id="ARBA00023306"/>
    </source>
</evidence>
<accession>A0A8H7VUK6</accession>
<keyword evidence="4" id="KW-0833">Ubl conjugation pathway</keyword>
<feature type="domain" description="Anaphase-promoting complex subunit 4-like WD40" evidence="6">
    <location>
        <begin position="33"/>
        <end position="101"/>
    </location>
</feature>
<gene>
    <name evidence="8" type="ORF">INT45_004691</name>
</gene>
<dbReference type="GO" id="GO:0051301">
    <property type="term" value="P:cell division"/>
    <property type="evidence" value="ECO:0007669"/>
    <property type="project" value="UniProtKB-KW"/>
</dbReference>
<dbReference type="OrthoDB" id="2110451at2759"/>
<evidence type="ECO:0000259" key="6">
    <source>
        <dbReference type="Pfam" id="PF12894"/>
    </source>
</evidence>
<dbReference type="InterPro" id="IPR024977">
    <property type="entry name" value="Apc4-like_WD40_dom"/>
</dbReference>
<dbReference type="EMBL" id="JAEPRB010000005">
    <property type="protein sequence ID" value="KAG2227649.1"/>
    <property type="molecule type" value="Genomic_DNA"/>
</dbReference>
<dbReference type="GO" id="GO:0070979">
    <property type="term" value="P:protein K11-linked ubiquitination"/>
    <property type="evidence" value="ECO:0007669"/>
    <property type="project" value="TreeGrafter"/>
</dbReference>
<dbReference type="PANTHER" id="PTHR13260">
    <property type="entry name" value="ANAPHASE PROMOTING COMPLEX SUBUNIT 4 APC4"/>
    <property type="match status" value="1"/>
</dbReference>
<dbReference type="AlphaFoldDB" id="A0A8H7VUK6"/>
<dbReference type="Pfam" id="PF12894">
    <property type="entry name" value="ANAPC4_WD40"/>
    <property type="match status" value="1"/>
</dbReference>